<name>A0A258FKB8_9CAUL</name>
<dbReference type="AlphaFoldDB" id="A0A258FKB8"/>
<dbReference type="EMBL" id="NCEB01000024">
    <property type="protein sequence ID" value="OYX32222.1"/>
    <property type="molecule type" value="Genomic_DNA"/>
</dbReference>
<accession>A0A258FKB8</accession>
<dbReference type="Pfam" id="PF21798">
    <property type="entry name" value="DUF6878"/>
    <property type="match status" value="1"/>
</dbReference>
<dbReference type="InterPro" id="IPR049243">
    <property type="entry name" value="DUF6878"/>
</dbReference>
<evidence type="ECO:0000313" key="3">
    <source>
        <dbReference type="Proteomes" id="UP000215595"/>
    </source>
</evidence>
<comment type="caution">
    <text evidence="2">The sequence shown here is derived from an EMBL/GenBank/DDBJ whole genome shotgun (WGS) entry which is preliminary data.</text>
</comment>
<organism evidence="2 3">
    <name type="scientific">Brevundimonas subvibrioides</name>
    <dbReference type="NCBI Taxonomy" id="74313"/>
    <lineage>
        <taxon>Bacteria</taxon>
        <taxon>Pseudomonadati</taxon>
        <taxon>Pseudomonadota</taxon>
        <taxon>Alphaproteobacteria</taxon>
        <taxon>Caulobacterales</taxon>
        <taxon>Caulobacteraceae</taxon>
        <taxon>Brevundimonas</taxon>
    </lineage>
</organism>
<evidence type="ECO:0000259" key="1">
    <source>
        <dbReference type="Pfam" id="PF21798"/>
    </source>
</evidence>
<proteinExistence type="predicted"/>
<dbReference type="Proteomes" id="UP000215595">
    <property type="component" value="Unassembled WGS sequence"/>
</dbReference>
<protein>
    <recommendedName>
        <fullName evidence="1">DUF6878 domain-containing protein</fullName>
    </recommendedName>
</protein>
<feature type="domain" description="DUF6878" evidence="1">
    <location>
        <begin position="32"/>
        <end position="158"/>
    </location>
</feature>
<reference evidence="2 3" key="1">
    <citation type="submission" date="2017-03" db="EMBL/GenBank/DDBJ databases">
        <title>Lifting the veil on microbial sulfur biogeochemistry in mining wastewaters.</title>
        <authorList>
            <person name="Kantor R.S."/>
            <person name="Colenbrander Nelson T."/>
            <person name="Marshall S."/>
            <person name="Bennett D."/>
            <person name="Apte S."/>
            <person name="Camacho D."/>
            <person name="Thomas B.C."/>
            <person name="Warren L.A."/>
            <person name="Banfield J.F."/>
        </authorList>
    </citation>
    <scope>NUCLEOTIDE SEQUENCE [LARGE SCALE GENOMIC DNA]</scope>
    <source>
        <strain evidence="2">32-69-9</strain>
    </source>
</reference>
<sequence>MSDPAMTPAVDAGFPDFLAKSRERERLEAECLPANKTALFDALVSAGITKVVVAFDGYGDSGQIESIDASSGHDVAPIPALSMTLSEPAWDGSGISVSEVSVRGAVEHLAYRLLQTVASGWENNDGAYGDFTFDVAERTISLDYNERMTTSEYACFDW</sequence>
<gene>
    <name evidence="2" type="ORF">B7Z01_11440</name>
</gene>
<evidence type="ECO:0000313" key="2">
    <source>
        <dbReference type="EMBL" id="OYX32222.1"/>
    </source>
</evidence>